<name>A0ABP2R890_9LEPT</name>
<evidence type="ECO:0000313" key="2">
    <source>
        <dbReference type="Proteomes" id="UP000018720"/>
    </source>
</evidence>
<dbReference type="Proteomes" id="UP000018720">
    <property type="component" value="Unassembled WGS sequence"/>
</dbReference>
<organism evidence="1 2">
    <name type="scientific">Leptospira licerasiae str. MMD4847</name>
    <dbReference type="NCBI Taxonomy" id="1049971"/>
    <lineage>
        <taxon>Bacteria</taxon>
        <taxon>Pseudomonadati</taxon>
        <taxon>Spirochaetota</taxon>
        <taxon>Spirochaetia</taxon>
        <taxon>Leptospirales</taxon>
        <taxon>Leptospiraceae</taxon>
        <taxon>Leptospira</taxon>
    </lineage>
</organism>
<gene>
    <name evidence="1" type="ORF">LEP1GSC178_1655</name>
</gene>
<keyword evidence="2" id="KW-1185">Reference proteome</keyword>
<evidence type="ECO:0000313" key="1">
    <source>
        <dbReference type="EMBL" id="EJZ40393.1"/>
    </source>
</evidence>
<accession>A0ABP2R890</accession>
<comment type="caution">
    <text evidence="1">The sequence shown here is derived from an EMBL/GenBank/DDBJ whole genome shotgun (WGS) entry which is preliminary data.</text>
</comment>
<sequence>MHLNSCPRVLVRRQTMQFRIKGPVRTQRRGYKIPIILF</sequence>
<dbReference type="EMBL" id="AHOM02000010">
    <property type="protein sequence ID" value="EJZ40393.1"/>
    <property type="molecule type" value="Genomic_DNA"/>
</dbReference>
<protein>
    <submittedName>
        <fullName evidence="1">Uncharacterized protein</fullName>
    </submittedName>
</protein>
<reference evidence="1 2" key="1">
    <citation type="submission" date="2012-08" db="EMBL/GenBank/DDBJ databases">
        <authorList>
            <person name="Harkins D.M."/>
            <person name="Durkin A.S."/>
            <person name="Selengut J.D."/>
            <person name="Sanka R."/>
            <person name="DePew J."/>
            <person name="Purushe J."/>
            <person name="Matthias M.A."/>
            <person name="Vinetz J.M."/>
            <person name="Sutton G.G."/>
            <person name="Nelson W.C."/>
            <person name="Fouts D.E."/>
        </authorList>
    </citation>
    <scope>NUCLEOTIDE SEQUENCE [LARGE SCALE GENOMIC DNA]</scope>
    <source>
        <strain evidence="1 2">MMD4847</strain>
    </source>
</reference>
<proteinExistence type="predicted"/>